<dbReference type="OrthoDB" id="5298540at2"/>
<evidence type="ECO:0000256" key="4">
    <source>
        <dbReference type="ARBA" id="ARBA00022723"/>
    </source>
</evidence>
<keyword evidence="6 8" id="KW-0408">Iron</keyword>
<dbReference type="EMBL" id="AAOA02000004">
    <property type="protein sequence ID" value="EAQ97271.1"/>
    <property type="molecule type" value="Genomic_DNA"/>
</dbReference>
<dbReference type="AlphaFoldDB" id="A4A9V4"/>
<keyword evidence="11" id="KW-1185">Reference proteome</keyword>
<dbReference type="InterPro" id="IPR036369">
    <property type="entry name" value="HIPIP_sf"/>
</dbReference>
<dbReference type="GO" id="GO:0009055">
    <property type="term" value="F:electron transfer activity"/>
    <property type="evidence" value="ECO:0007669"/>
    <property type="project" value="InterPro"/>
</dbReference>
<dbReference type="InterPro" id="IPR000170">
    <property type="entry name" value="High_potential_FeS_prot"/>
</dbReference>
<evidence type="ECO:0000256" key="3">
    <source>
        <dbReference type="ARBA" id="ARBA00022485"/>
    </source>
</evidence>
<evidence type="ECO:0000256" key="8">
    <source>
        <dbReference type="RuleBase" id="RU000620"/>
    </source>
</evidence>
<evidence type="ECO:0000256" key="1">
    <source>
        <dbReference type="ARBA" id="ARBA00002137"/>
    </source>
</evidence>
<name>A4A9V4_9GAMM</name>
<dbReference type="eggNOG" id="ENOG50330XW">
    <property type="taxonomic scope" value="Bacteria"/>
</dbReference>
<dbReference type="STRING" id="314285.KT71_07824"/>
<feature type="domain" description="High potential iron-sulfur proteins family profile" evidence="9">
    <location>
        <begin position="133"/>
        <end position="206"/>
    </location>
</feature>
<comment type="similarity">
    <text evidence="8">Belongs to the high-potential iron-sulfur protein (HiPIP) family.</text>
</comment>
<evidence type="ECO:0000259" key="9">
    <source>
        <dbReference type="PROSITE" id="PS51373"/>
    </source>
</evidence>
<gene>
    <name evidence="10" type="ORF">KT71_07824</name>
</gene>
<evidence type="ECO:0000256" key="6">
    <source>
        <dbReference type="ARBA" id="ARBA00023004"/>
    </source>
</evidence>
<evidence type="ECO:0000256" key="2">
    <source>
        <dbReference type="ARBA" id="ARBA00022448"/>
    </source>
</evidence>
<dbReference type="Pfam" id="PF01355">
    <property type="entry name" value="HIPIP"/>
    <property type="match status" value="1"/>
</dbReference>
<accession>A4A9V4</accession>
<evidence type="ECO:0000256" key="5">
    <source>
        <dbReference type="ARBA" id="ARBA00022982"/>
    </source>
</evidence>
<dbReference type="Proteomes" id="UP000019205">
    <property type="component" value="Chromosome"/>
</dbReference>
<protein>
    <recommendedName>
        <fullName evidence="8">High-potential iron-sulfur protein</fullName>
        <shortName evidence="8">HiPIP</shortName>
    </recommendedName>
</protein>
<comment type="caution">
    <text evidence="10">The sequence shown here is derived from an EMBL/GenBank/DDBJ whole genome shotgun (WGS) entry which is preliminary data.</text>
</comment>
<dbReference type="HOGENOM" id="CLU_1419654_0_0_6"/>
<evidence type="ECO:0000313" key="11">
    <source>
        <dbReference type="Proteomes" id="UP000019205"/>
    </source>
</evidence>
<comment type="function">
    <text evidence="1 8">Specific class of high-redox-potential 4Fe-4S ferredoxins. Functions in anaerobic electron transport in most purple and in some other photosynthetic bacteria and in at least one genus (Paracoccus) of halophilic, denitrifying bacteria.</text>
</comment>
<dbReference type="GO" id="GO:0046872">
    <property type="term" value="F:metal ion binding"/>
    <property type="evidence" value="ECO:0007669"/>
    <property type="project" value="UniProtKB-KW"/>
</dbReference>
<proteinExistence type="inferred from homology"/>
<keyword evidence="3 8" id="KW-0004">4Fe-4S</keyword>
<organism evidence="10 11">
    <name type="scientific">Congregibacter litoralis KT71</name>
    <dbReference type="NCBI Taxonomy" id="314285"/>
    <lineage>
        <taxon>Bacteria</taxon>
        <taxon>Pseudomonadati</taxon>
        <taxon>Pseudomonadota</taxon>
        <taxon>Gammaproteobacteria</taxon>
        <taxon>Cellvibrionales</taxon>
        <taxon>Halieaceae</taxon>
        <taxon>Congregibacter</taxon>
    </lineage>
</organism>
<evidence type="ECO:0000313" key="10">
    <source>
        <dbReference type="EMBL" id="EAQ97271.1"/>
    </source>
</evidence>
<dbReference type="GO" id="GO:0019646">
    <property type="term" value="P:aerobic electron transport chain"/>
    <property type="evidence" value="ECO:0007669"/>
    <property type="project" value="InterPro"/>
</dbReference>
<keyword evidence="2 8" id="KW-0813">Transport</keyword>
<dbReference type="SUPFAM" id="SSF57652">
    <property type="entry name" value="HIPIP (high potential iron protein)"/>
    <property type="match status" value="1"/>
</dbReference>
<evidence type="ECO:0000256" key="7">
    <source>
        <dbReference type="ARBA" id="ARBA00023014"/>
    </source>
</evidence>
<sequence length="206" mass="20933">MTKHNKGNQQQSKPDGVLPGRRKVLEMMGMTAVALPILGLQACGSDDGAGSAASAMDKVEPAMKDMAKEAEGMAGSAMDKAEGAMDDAQGTMDEAGDAMEEAMEEAADSAETMVKDAKEGMDAAASEGATIASDATAKLDESSPQAAGLGYKHDATTVKNARYAAGQQCSNCALYQGGDSAWGGCPLFAGKQVKATGWCSAYSAAS</sequence>
<dbReference type="Gene3D" id="4.10.490.10">
    <property type="entry name" value="High potential iron-sulphur protein"/>
    <property type="match status" value="1"/>
</dbReference>
<keyword evidence="7 8" id="KW-0411">Iron-sulfur</keyword>
<keyword evidence="4 8" id="KW-0479">Metal-binding</keyword>
<dbReference type="PROSITE" id="PS51373">
    <property type="entry name" value="HIPIP"/>
    <property type="match status" value="1"/>
</dbReference>
<dbReference type="RefSeq" id="WP_008293990.1">
    <property type="nucleotide sequence ID" value="NZ_CM002299.1"/>
</dbReference>
<dbReference type="GO" id="GO:0051539">
    <property type="term" value="F:4 iron, 4 sulfur cluster binding"/>
    <property type="evidence" value="ECO:0007669"/>
    <property type="project" value="UniProtKB-KW"/>
</dbReference>
<reference evidence="10 11" key="1">
    <citation type="journal article" date="2007" name="Proc. Natl. Acad. Sci. U.S.A.">
        <title>Characterization of a marine gammaproteobacterium capable of aerobic anoxygenic photosynthesis.</title>
        <authorList>
            <person name="Fuchs B.M."/>
            <person name="Spring S."/>
            <person name="Teeling H."/>
            <person name="Quast C."/>
            <person name="Wulf J."/>
            <person name="Schattenhofer M."/>
            <person name="Yan S."/>
            <person name="Ferriera S."/>
            <person name="Johnson J."/>
            <person name="Glockner F.O."/>
            <person name="Amann R."/>
        </authorList>
    </citation>
    <scope>NUCLEOTIDE SEQUENCE [LARGE SCALE GENOMIC DNA]</scope>
    <source>
        <strain evidence="10">KT71</strain>
    </source>
</reference>
<comment type="subunit">
    <text evidence="8">Homodimer.</text>
</comment>
<keyword evidence="5 8" id="KW-0249">Electron transport</keyword>
<reference evidence="10 11" key="2">
    <citation type="journal article" date="2009" name="PLoS ONE">
        <title>The photosynthetic apparatus and its regulation in the aerobic gammaproteobacterium Congregibacter litoralis gen. nov., sp. nov.</title>
        <authorList>
            <person name="Spring S."/>
            <person name="Lunsdorf H."/>
            <person name="Fuchs B.M."/>
            <person name="Tindall B.J."/>
        </authorList>
    </citation>
    <scope>NUCLEOTIDE SEQUENCE [LARGE SCALE GENOMIC DNA]</scope>
    <source>
        <strain evidence="10">KT71</strain>
    </source>
</reference>